<keyword evidence="1" id="KW-1133">Transmembrane helix</keyword>
<sequence>MSSKDRDAKASRTGIFLGRCWKGYLRFLNALTAFIVKIGAPPALAHALGVLLQAVALIALLYVAFWLTIFLLILFITCNGLLTREPVPSGWRDGPNGYGYYQEGIRIDYGRLFDDD</sequence>
<proteinExistence type="predicted"/>
<evidence type="ECO:0000313" key="2">
    <source>
        <dbReference type="EMBL" id="MCU7247304.1"/>
    </source>
</evidence>
<organism evidence="2 3">
    <name type="scientific">Pseudomonas koreensis</name>
    <dbReference type="NCBI Taxonomy" id="198620"/>
    <lineage>
        <taxon>Bacteria</taxon>
        <taxon>Pseudomonadati</taxon>
        <taxon>Pseudomonadota</taxon>
        <taxon>Gammaproteobacteria</taxon>
        <taxon>Pseudomonadales</taxon>
        <taxon>Pseudomonadaceae</taxon>
        <taxon>Pseudomonas</taxon>
    </lineage>
</organism>
<evidence type="ECO:0000313" key="3">
    <source>
        <dbReference type="Proteomes" id="UP001139955"/>
    </source>
</evidence>
<comment type="caution">
    <text evidence="2">The sequence shown here is derived from an EMBL/GenBank/DDBJ whole genome shotgun (WGS) entry which is preliminary data.</text>
</comment>
<protein>
    <submittedName>
        <fullName evidence="2">DUF3742 family protein</fullName>
    </submittedName>
</protein>
<dbReference type="InterPro" id="IPR022213">
    <property type="entry name" value="DUF3742"/>
</dbReference>
<keyword evidence="1" id="KW-0812">Transmembrane</keyword>
<accession>A0A9X2XF03</accession>
<dbReference type="Proteomes" id="UP001139955">
    <property type="component" value="Unassembled WGS sequence"/>
</dbReference>
<gene>
    <name evidence="2" type="ORF">OC940_05770</name>
</gene>
<reference evidence="2" key="1">
    <citation type="submission" date="2022-09" db="EMBL/GenBank/DDBJ databases">
        <authorList>
            <person name="Cesa-Luna C."/>
            <person name="Girard L."/>
            <person name="Lood C."/>
            <person name="Hofte M."/>
            <person name="De Mot R."/>
        </authorList>
    </citation>
    <scope>NUCLEOTIDE SEQUENCE</scope>
    <source>
        <strain evidence="2">B1M3-32</strain>
    </source>
</reference>
<feature type="transmembrane region" description="Helical" evidence="1">
    <location>
        <begin position="52"/>
        <end position="76"/>
    </location>
</feature>
<keyword evidence="3" id="KW-1185">Reference proteome</keyword>
<name>A0A9X2XF03_9PSED</name>
<evidence type="ECO:0000256" key="1">
    <source>
        <dbReference type="SAM" id="Phobius"/>
    </source>
</evidence>
<reference evidence="2" key="2">
    <citation type="journal article" date="2023" name="mSystems">
        <title>Charting the Lipopeptidome of Nonpathogenic Pseudomonas.</title>
        <authorList>
            <person name="Cesa-Luna C."/>
            <person name="Geudens N."/>
            <person name="Girard L."/>
            <person name="De Roo V."/>
            <person name="Maklad H.R."/>
            <person name="Martins J.C."/>
            <person name="Hofte M."/>
            <person name="De Mot R."/>
        </authorList>
    </citation>
    <scope>NUCLEOTIDE SEQUENCE</scope>
    <source>
        <strain evidence="2">B1M3-32</strain>
    </source>
</reference>
<keyword evidence="1" id="KW-0472">Membrane</keyword>
<dbReference type="Pfam" id="PF12553">
    <property type="entry name" value="DUF3742"/>
    <property type="match status" value="1"/>
</dbReference>
<dbReference type="EMBL" id="JAOSKY010000002">
    <property type="protein sequence ID" value="MCU7247304.1"/>
    <property type="molecule type" value="Genomic_DNA"/>
</dbReference>
<dbReference type="RefSeq" id="WP_301621280.1">
    <property type="nucleotide sequence ID" value="NZ_JAOSKY010000002.1"/>
</dbReference>
<dbReference type="AlphaFoldDB" id="A0A9X2XF03"/>
<feature type="transmembrane region" description="Helical" evidence="1">
    <location>
        <begin position="21"/>
        <end position="40"/>
    </location>
</feature>